<protein>
    <submittedName>
        <fullName evidence="2">Leucyl aminopeptidase (Aminopeptidase T)</fullName>
    </submittedName>
</protein>
<accession>A0A840IJG5</accession>
<evidence type="ECO:0000256" key="1">
    <source>
        <dbReference type="ARBA" id="ARBA00022723"/>
    </source>
</evidence>
<dbReference type="InterPro" id="IPR058739">
    <property type="entry name" value="NicX"/>
</dbReference>
<dbReference type="PANTHER" id="PTHR34448">
    <property type="entry name" value="AMINOPEPTIDASE"/>
    <property type="match status" value="1"/>
</dbReference>
<reference evidence="2 3" key="1">
    <citation type="submission" date="2020-08" db="EMBL/GenBank/DDBJ databases">
        <title>Genomic Encyclopedia of Archaeal and Bacterial Type Strains, Phase II (KMG-II): from individual species to whole genera.</title>
        <authorList>
            <person name="Goeker M."/>
        </authorList>
    </citation>
    <scope>NUCLEOTIDE SEQUENCE [LARGE SCALE GENOMIC DNA]</scope>
    <source>
        <strain evidence="2 3">DSM 23288</strain>
    </source>
</reference>
<name>A0A840IJG5_9ACTN</name>
<dbReference type="Proteomes" id="UP000585272">
    <property type="component" value="Unassembled WGS sequence"/>
</dbReference>
<dbReference type="Pfam" id="PF26233">
    <property type="entry name" value="NicX"/>
    <property type="match status" value="1"/>
</dbReference>
<dbReference type="AlphaFoldDB" id="A0A840IJG5"/>
<organism evidence="2 3">
    <name type="scientific">Conexibacter arvalis</name>
    <dbReference type="NCBI Taxonomy" id="912552"/>
    <lineage>
        <taxon>Bacteria</taxon>
        <taxon>Bacillati</taxon>
        <taxon>Actinomycetota</taxon>
        <taxon>Thermoleophilia</taxon>
        <taxon>Solirubrobacterales</taxon>
        <taxon>Conexibacteraceae</taxon>
        <taxon>Conexibacter</taxon>
    </lineage>
</organism>
<dbReference type="GO" id="GO:0004177">
    <property type="term" value="F:aminopeptidase activity"/>
    <property type="evidence" value="ECO:0007669"/>
    <property type="project" value="UniProtKB-KW"/>
</dbReference>
<dbReference type="EMBL" id="JACHNU010000009">
    <property type="protein sequence ID" value="MBB4664896.1"/>
    <property type="molecule type" value="Genomic_DNA"/>
</dbReference>
<dbReference type="SUPFAM" id="SSF144052">
    <property type="entry name" value="Thermophilic metalloprotease-like"/>
    <property type="match status" value="1"/>
</dbReference>
<gene>
    <name evidence="2" type="ORF">BDZ31_004514</name>
</gene>
<keyword evidence="2" id="KW-0645">Protease</keyword>
<dbReference type="GO" id="GO:0046872">
    <property type="term" value="F:metal ion binding"/>
    <property type="evidence" value="ECO:0007669"/>
    <property type="project" value="UniProtKB-KW"/>
</dbReference>
<evidence type="ECO:0000313" key="3">
    <source>
        <dbReference type="Proteomes" id="UP000585272"/>
    </source>
</evidence>
<dbReference type="PANTHER" id="PTHR34448:SF1">
    <property type="entry name" value="BLL6088 PROTEIN"/>
    <property type="match status" value="1"/>
</dbReference>
<comment type="caution">
    <text evidence="2">The sequence shown here is derived from an EMBL/GenBank/DDBJ whole genome shotgun (WGS) entry which is preliminary data.</text>
</comment>
<sequence length="314" mass="32816">MSEDLDRALQTVMERCLDLRAGENVLVIGDPRSRELAEAMRDMAARYGADAVLALMDERENDGTEPPPPIAAALTACDVYLAPTSRSLSHTRARKASNDLGSRGATLPGATAEMIARVMSVDFAAMKEKTLAVTELLTGAEEARVTCARGSDMRFDLTGRRGMADIGEMTRSGTFGNLPAGEGFIAPLSGEGELAASSLAPMGISPEPVLLTVQDGHLTAANGPLGPEFWERLSAHGPNGTNVAELGVGTNDAATLTGNILEDEKILGTIHVAFGASMGIGGTVSVPIHLDVVVLEPTLEIGGTRVLDAGRWVL</sequence>
<evidence type="ECO:0000313" key="2">
    <source>
        <dbReference type="EMBL" id="MBB4664896.1"/>
    </source>
</evidence>
<keyword evidence="2" id="KW-0378">Hydrolase</keyword>
<keyword evidence="2" id="KW-0031">Aminopeptidase</keyword>
<dbReference type="InterPro" id="IPR052170">
    <property type="entry name" value="M29_Exopeptidase"/>
</dbReference>
<keyword evidence="1" id="KW-0479">Metal-binding</keyword>
<dbReference type="RefSeq" id="WP_183345328.1">
    <property type="nucleotide sequence ID" value="NZ_JACHNU010000009.1"/>
</dbReference>
<proteinExistence type="predicted"/>
<keyword evidence="3" id="KW-1185">Reference proteome</keyword>